<name>A0A9D1FRR8_9FIRM</name>
<proteinExistence type="predicted"/>
<gene>
    <name evidence="3" type="ORF">IAD03_01980</name>
</gene>
<reference evidence="3" key="2">
    <citation type="journal article" date="2021" name="PeerJ">
        <title>Extensive microbial diversity within the chicken gut microbiome revealed by metagenomics and culture.</title>
        <authorList>
            <person name="Gilroy R."/>
            <person name="Ravi A."/>
            <person name="Getino M."/>
            <person name="Pursley I."/>
            <person name="Horton D.L."/>
            <person name="Alikhan N.F."/>
            <person name="Baker D."/>
            <person name="Gharbi K."/>
            <person name="Hall N."/>
            <person name="Watson M."/>
            <person name="Adriaenssens E.M."/>
            <person name="Foster-Nyarko E."/>
            <person name="Jarju S."/>
            <person name="Secka A."/>
            <person name="Antonio M."/>
            <person name="Oren A."/>
            <person name="Chaudhuri R.R."/>
            <person name="La Ragione R."/>
            <person name="Hildebrand F."/>
            <person name="Pallen M.J."/>
        </authorList>
    </citation>
    <scope>NUCLEOTIDE SEQUENCE</scope>
    <source>
        <strain evidence="3">6086</strain>
    </source>
</reference>
<protein>
    <submittedName>
        <fullName evidence="3">DUF4830 domain-containing protein</fullName>
    </submittedName>
</protein>
<evidence type="ECO:0000313" key="4">
    <source>
        <dbReference type="Proteomes" id="UP000824141"/>
    </source>
</evidence>
<feature type="compositionally biased region" description="Low complexity" evidence="1">
    <location>
        <begin position="167"/>
        <end position="208"/>
    </location>
</feature>
<feature type="domain" description="DUF4830" evidence="2">
    <location>
        <begin position="55"/>
        <end position="137"/>
    </location>
</feature>
<organism evidence="3 4">
    <name type="scientific">Candidatus Caccousia stercoris</name>
    <dbReference type="NCBI Taxonomy" id="2840723"/>
    <lineage>
        <taxon>Bacteria</taxon>
        <taxon>Bacillati</taxon>
        <taxon>Bacillota</taxon>
        <taxon>Clostridia</taxon>
        <taxon>Eubacteriales</taxon>
        <taxon>Oscillospiraceae</taxon>
        <taxon>Oscillospiraceae incertae sedis</taxon>
        <taxon>Candidatus Caccousia</taxon>
    </lineage>
</organism>
<dbReference type="InterPro" id="IPR032257">
    <property type="entry name" value="DUF4830"/>
</dbReference>
<sequence length="218" mass="22877">MFVVSVKTGKKRMILVLAAVLVILTAALAAGKLLGGAQAAQSLPAGETNEQRLAFLQGYGWEADTEAVEVREITIPDVFDDVYLKYNEVQKAQGMDLEPYAGKTCRQWIYNVTNYPAQGTVHASLLVFDGKIIGGDLSSTELDGFLCAFNGEGAELPWSVSSEIPETASSVSTSETVSSEPAVTSEPAASAVSSGTESAVSAAEAAAEPIPDDAWPID</sequence>
<evidence type="ECO:0000259" key="2">
    <source>
        <dbReference type="Pfam" id="PF16112"/>
    </source>
</evidence>
<feature type="region of interest" description="Disordered" evidence="1">
    <location>
        <begin position="167"/>
        <end position="218"/>
    </location>
</feature>
<dbReference type="AlphaFoldDB" id="A0A9D1FRR8"/>
<dbReference type="Pfam" id="PF16112">
    <property type="entry name" value="DUF4830"/>
    <property type="match status" value="1"/>
</dbReference>
<evidence type="ECO:0000313" key="3">
    <source>
        <dbReference type="EMBL" id="HIS78115.1"/>
    </source>
</evidence>
<dbReference type="Proteomes" id="UP000824141">
    <property type="component" value="Unassembled WGS sequence"/>
</dbReference>
<reference evidence="3" key="1">
    <citation type="submission" date="2020-10" db="EMBL/GenBank/DDBJ databases">
        <authorList>
            <person name="Gilroy R."/>
        </authorList>
    </citation>
    <scope>NUCLEOTIDE SEQUENCE</scope>
    <source>
        <strain evidence="3">6086</strain>
    </source>
</reference>
<evidence type="ECO:0000256" key="1">
    <source>
        <dbReference type="SAM" id="MobiDB-lite"/>
    </source>
</evidence>
<dbReference type="EMBL" id="DVJM01000028">
    <property type="protein sequence ID" value="HIS78115.1"/>
    <property type="molecule type" value="Genomic_DNA"/>
</dbReference>
<accession>A0A9D1FRR8</accession>
<comment type="caution">
    <text evidence="3">The sequence shown here is derived from an EMBL/GenBank/DDBJ whole genome shotgun (WGS) entry which is preliminary data.</text>
</comment>